<evidence type="ECO:0000313" key="2">
    <source>
        <dbReference type="Proteomes" id="UP001153076"/>
    </source>
</evidence>
<comment type="caution">
    <text evidence="1">The sequence shown here is derived from an EMBL/GenBank/DDBJ whole genome shotgun (WGS) entry which is preliminary data.</text>
</comment>
<dbReference type="EMBL" id="JAKOGI010000470">
    <property type="protein sequence ID" value="KAJ8434556.1"/>
    <property type="molecule type" value="Genomic_DNA"/>
</dbReference>
<dbReference type="Proteomes" id="UP001153076">
    <property type="component" value="Unassembled WGS sequence"/>
</dbReference>
<protein>
    <submittedName>
        <fullName evidence="1">Uncharacterized protein</fullName>
    </submittedName>
</protein>
<keyword evidence="2" id="KW-1185">Reference proteome</keyword>
<dbReference type="AlphaFoldDB" id="A0A9Q1K172"/>
<evidence type="ECO:0000313" key="1">
    <source>
        <dbReference type="EMBL" id="KAJ8434556.1"/>
    </source>
</evidence>
<sequence>MARFHERASLSTSSDLAEELASRKFTTPIPPDELTFRTPFSVEIPQPLPHPAEIPYIAGEYAMPAARRDGTGPQPLCFRRGGIPTLIIGEHCMLVLHRGKQSQNKETSGYKKEVIFEFWEPVEGLPISRLNLPTLRLLPWVNYAERIRSVILSDIVLKVLSSSPVLCGWLPEGISDRPFIIPIHPVHEEEVILPILKLGLLLNGHYEPLSVVETIPPVSSTSLSTFCIVCTNPNAWLV</sequence>
<proteinExistence type="predicted"/>
<organism evidence="1 2">
    <name type="scientific">Carnegiea gigantea</name>
    <dbReference type="NCBI Taxonomy" id="171969"/>
    <lineage>
        <taxon>Eukaryota</taxon>
        <taxon>Viridiplantae</taxon>
        <taxon>Streptophyta</taxon>
        <taxon>Embryophyta</taxon>
        <taxon>Tracheophyta</taxon>
        <taxon>Spermatophyta</taxon>
        <taxon>Magnoliopsida</taxon>
        <taxon>eudicotyledons</taxon>
        <taxon>Gunneridae</taxon>
        <taxon>Pentapetalae</taxon>
        <taxon>Caryophyllales</taxon>
        <taxon>Cactineae</taxon>
        <taxon>Cactaceae</taxon>
        <taxon>Cactoideae</taxon>
        <taxon>Echinocereeae</taxon>
        <taxon>Carnegiea</taxon>
    </lineage>
</organism>
<reference evidence="1" key="1">
    <citation type="submission" date="2022-04" db="EMBL/GenBank/DDBJ databases">
        <title>Carnegiea gigantea Genome sequencing and assembly v2.</title>
        <authorList>
            <person name="Copetti D."/>
            <person name="Sanderson M.J."/>
            <person name="Burquez A."/>
            <person name="Wojciechowski M.F."/>
        </authorList>
    </citation>
    <scope>NUCLEOTIDE SEQUENCE</scope>
    <source>
        <strain evidence="1">SGP5-SGP5p</strain>
        <tissue evidence="1">Aerial part</tissue>
    </source>
</reference>
<accession>A0A9Q1K172</accession>
<gene>
    <name evidence="1" type="ORF">Cgig2_001188</name>
</gene>
<name>A0A9Q1K172_9CARY</name>